<reference evidence="2" key="1">
    <citation type="journal article" date="2022" name="Mol. Ecol. Resour.">
        <title>The genomes of chicory, endive, great burdock and yacon provide insights into Asteraceae palaeo-polyploidization history and plant inulin production.</title>
        <authorList>
            <person name="Fan W."/>
            <person name="Wang S."/>
            <person name="Wang H."/>
            <person name="Wang A."/>
            <person name="Jiang F."/>
            <person name="Liu H."/>
            <person name="Zhao H."/>
            <person name="Xu D."/>
            <person name="Zhang Y."/>
        </authorList>
    </citation>
    <scope>NUCLEOTIDE SEQUENCE [LARGE SCALE GENOMIC DNA]</scope>
    <source>
        <strain evidence="2">cv. Punajuju</strain>
    </source>
</reference>
<dbReference type="Proteomes" id="UP001055811">
    <property type="component" value="Linkage Group LG02"/>
</dbReference>
<proteinExistence type="predicted"/>
<evidence type="ECO:0000313" key="1">
    <source>
        <dbReference type="EMBL" id="KAI3778762.1"/>
    </source>
</evidence>
<comment type="caution">
    <text evidence="1">The sequence shown here is derived from an EMBL/GenBank/DDBJ whole genome shotgun (WGS) entry which is preliminary data.</text>
</comment>
<evidence type="ECO:0000313" key="2">
    <source>
        <dbReference type="Proteomes" id="UP001055811"/>
    </source>
</evidence>
<name>A0ACB9G5S1_CICIN</name>
<accession>A0ACB9G5S1</accession>
<sequence length="75" mass="8831">MHLNTLHSIRNYNLAFVVFPSFFLFCLLFCRSKNLLVWLPLICFLCLFKITDKNTVNVLIFVVSFLHASVFLINF</sequence>
<dbReference type="EMBL" id="CM042010">
    <property type="protein sequence ID" value="KAI3778762.1"/>
    <property type="molecule type" value="Genomic_DNA"/>
</dbReference>
<keyword evidence="2" id="KW-1185">Reference proteome</keyword>
<protein>
    <submittedName>
        <fullName evidence="1">Uncharacterized protein</fullName>
    </submittedName>
</protein>
<reference evidence="1 2" key="2">
    <citation type="journal article" date="2022" name="Mol. Ecol. Resour.">
        <title>The genomes of chicory, endive, great burdock and yacon provide insights into Asteraceae paleo-polyploidization history and plant inulin production.</title>
        <authorList>
            <person name="Fan W."/>
            <person name="Wang S."/>
            <person name="Wang H."/>
            <person name="Wang A."/>
            <person name="Jiang F."/>
            <person name="Liu H."/>
            <person name="Zhao H."/>
            <person name="Xu D."/>
            <person name="Zhang Y."/>
        </authorList>
    </citation>
    <scope>NUCLEOTIDE SEQUENCE [LARGE SCALE GENOMIC DNA]</scope>
    <source>
        <strain evidence="2">cv. Punajuju</strain>
        <tissue evidence="1">Leaves</tissue>
    </source>
</reference>
<gene>
    <name evidence="1" type="ORF">L2E82_08146</name>
</gene>
<organism evidence="1 2">
    <name type="scientific">Cichorium intybus</name>
    <name type="common">Chicory</name>
    <dbReference type="NCBI Taxonomy" id="13427"/>
    <lineage>
        <taxon>Eukaryota</taxon>
        <taxon>Viridiplantae</taxon>
        <taxon>Streptophyta</taxon>
        <taxon>Embryophyta</taxon>
        <taxon>Tracheophyta</taxon>
        <taxon>Spermatophyta</taxon>
        <taxon>Magnoliopsida</taxon>
        <taxon>eudicotyledons</taxon>
        <taxon>Gunneridae</taxon>
        <taxon>Pentapetalae</taxon>
        <taxon>asterids</taxon>
        <taxon>campanulids</taxon>
        <taxon>Asterales</taxon>
        <taxon>Asteraceae</taxon>
        <taxon>Cichorioideae</taxon>
        <taxon>Cichorieae</taxon>
        <taxon>Cichoriinae</taxon>
        <taxon>Cichorium</taxon>
    </lineage>
</organism>